<comment type="caution">
    <text evidence="1">The sequence shown here is derived from an EMBL/GenBank/DDBJ whole genome shotgun (WGS) entry which is preliminary data.</text>
</comment>
<sequence>MAARKFLYVVAALIVLTLGSALAYRFWGQQMLGAVMVPSARFAAPKPLTAADYADRALWLARPDIAAGNEALWLPAGAKRTPPGPAAIFYVHPTSYMAPFNRARWNAPLEDQESLDTARRFMMVQASAFTEAGQVWAPRYHQAHFGAFLEPKDAARKAIEAAYRDVAAAFRAFLAANPAGPVILAGHSQGSLHLLRLLKEEVAGKEVAGRIVAAYLIGWPVSLTADIPALGLPACARPDQAGCILSWQSFAEPADPAAVQKAYGWYPGMTGRPREGTPMLCVNPLTGTQDAAAPPQANLGTLGPSVQLDGKDARLLPGAVGARCGSGKEAGFLLVGTPPQLGPYVLPGNNYHVYDYALFWANIRADATKRLTAFLARPH</sequence>
<reference evidence="1 2" key="1">
    <citation type="submission" date="2020-08" db="EMBL/GenBank/DDBJ databases">
        <title>Genomic Encyclopedia of Type Strains, Phase IV (KMG-IV): sequencing the most valuable type-strain genomes for metagenomic binning, comparative biology and taxonomic classification.</title>
        <authorList>
            <person name="Goeker M."/>
        </authorList>
    </citation>
    <scope>NUCLEOTIDE SEQUENCE [LARGE SCALE GENOMIC DNA]</scope>
    <source>
        <strain evidence="1 2">DSM 26189</strain>
    </source>
</reference>
<dbReference type="RefSeq" id="WP_188070936.1">
    <property type="nucleotide sequence ID" value="NZ_BSPS01000068.1"/>
</dbReference>
<dbReference type="SUPFAM" id="SSF53474">
    <property type="entry name" value="alpha/beta-Hydrolases"/>
    <property type="match status" value="1"/>
</dbReference>
<dbReference type="InterPro" id="IPR021440">
    <property type="entry name" value="DUF3089"/>
</dbReference>
<evidence type="ECO:0000313" key="1">
    <source>
        <dbReference type="EMBL" id="MBB3925368.1"/>
    </source>
</evidence>
<dbReference type="Pfam" id="PF11288">
    <property type="entry name" value="DUF3089"/>
    <property type="match status" value="1"/>
</dbReference>
<dbReference type="AlphaFoldDB" id="A0A7W6BEH4"/>
<evidence type="ECO:0000313" key="2">
    <source>
        <dbReference type="Proteomes" id="UP000571950"/>
    </source>
</evidence>
<gene>
    <name evidence="1" type="ORF">GGR43_001081</name>
</gene>
<proteinExistence type="predicted"/>
<dbReference type="Gene3D" id="3.40.50.1820">
    <property type="entry name" value="alpha/beta hydrolase"/>
    <property type="match status" value="1"/>
</dbReference>
<keyword evidence="2" id="KW-1185">Reference proteome</keyword>
<protein>
    <recommendedName>
        <fullName evidence="3">DUF3089 domain-containing protein</fullName>
    </recommendedName>
</protein>
<dbReference type="InterPro" id="IPR029058">
    <property type="entry name" value="AB_hydrolase_fold"/>
</dbReference>
<organism evidence="1 2">
    <name type="scientific">Sphingobium jiangsuense</name>
    <dbReference type="NCBI Taxonomy" id="870476"/>
    <lineage>
        <taxon>Bacteria</taxon>
        <taxon>Pseudomonadati</taxon>
        <taxon>Pseudomonadota</taxon>
        <taxon>Alphaproteobacteria</taxon>
        <taxon>Sphingomonadales</taxon>
        <taxon>Sphingomonadaceae</taxon>
        <taxon>Sphingobium</taxon>
    </lineage>
</organism>
<evidence type="ECO:0008006" key="3">
    <source>
        <dbReference type="Google" id="ProtNLM"/>
    </source>
</evidence>
<name>A0A7W6BEH4_9SPHN</name>
<dbReference type="Proteomes" id="UP000571950">
    <property type="component" value="Unassembled WGS sequence"/>
</dbReference>
<accession>A0A7W6BEH4</accession>
<dbReference type="EMBL" id="JACIDT010000003">
    <property type="protein sequence ID" value="MBB3925368.1"/>
    <property type="molecule type" value="Genomic_DNA"/>
</dbReference>